<feature type="non-terminal residue" evidence="1">
    <location>
        <position position="134"/>
    </location>
</feature>
<comment type="caution">
    <text evidence="1">The sequence shown here is derived from an EMBL/GenBank/DDBJ whole genome shotgun (WGS) entry which is preliminary data.</text>
</comment>
<feature type="non-terminal residue" evidence="1">
    <location>
        <position position="1"/>
    </location>
</feature>
<dbReference type="Proteomes" id="UP001057452">
    <property type="component" value="Chromosome 15"/>
</dbReference>
<name>A0ACB9VU60_CHAAC</name>
<accession>A0ACB9VU60</accession>
<reference evidence="1" key="1">
    <citation type="submission" date="2022-05" db="EMBL/GenBank/DDBJ databases">
        <title>Chromosome-level genome of Chaenocephalus aceratus.</title>
        <authorList>
            <person name="Park H."/>
        </authorList>
    </citation>
    <scope>NUCLEOTIDE SEQUENCE</scope>
    <source>
        <strain evidence="1">KU_202001</strain>
    </source>
</reference>
<evidence type="ECO:0000313" key="2">
    <source>
        <dbReference type="Proteomes" id="UP001057452"/>
    </source>
</evidence>
<gene>
    <name evidence="1" type="ORF">KUCAC02_025356</name>
</gene>
<organism evidence="1 2">
    <name type="scientific">Chaenocephalus aceratus</name>
    <name type="common">Blackfin icefish</name>
    <name type="synonym">Chaenichthys aceratus</name>
    <dbReference type="NCBI Taxonomy" id="36190"/>
    <lineage>
        <taxon>Eukaryota</taxon>
        <taxon>Metazoa</taxon>
        <taxon>Chordata</taxon>
        <taxon>Craniata</taxon>
        <taxon>Vertebrata</taxon>
        <taxon>Euteleostomi</taxon>
        <taxon>Actinopterygii</taxon>
        <taxon>Neopterygii</taxon>
        <taxon>Teleostei</taxon>
        <taxon>Neoteleostei</taxon>
        <taxon>Acanthomorphata</taxon>
        <taxon>Eupercaria</taxon>
        <taxon>Perciformes</taxon>
        <taxon>Notothenioidei</taxon>
        <taxon>Channichthyidae</taxon>
        <taxon>Chaenocephalus</taxon>
    </lineage>
</organism>
<dbReference type="EMBL" id="CM043799">
    <property type="protein sequence ID" value="KAI4803701.1"/>
    <property type="molecule type" value="Genomic_DNA"/>
</dbReference>
<sequence>SKLWSSGGALLSQLASRSRGQRFETERMNPPPSPSPGRKVKTFLLRDWRSDLRTNGQGREPQRAGREPCLYRGLPAGEGGGCNMWQESAIYVAFALPRSASDNWQAELSRQPQTESPFSPRPSPQVPSVHVCSS</sequence>
<protein>
    <submittedName>
        <fullName evidence="1">Uncharacterized protein</fullName>
    </submittedName>
</protein>
<proteinExistence type="predicted"/>
<keyword evidence="2" id="KW-1185">Reference proteome</keyword>
<evidence type="ECO:0000313" key="1">
    <source>
        <dbReference type="EMBL" id="KAI4803701.1"/>
    </source>
</evidence>